<proteinExistence type="predicted"/>
<evidence type="ECO:0000256" key="2">
    <source>
        <dbReference type="SAM" id="SignalP"/>
    </source>
</evidence>
<accession>A0A0D2MV90</accession>
<gene>
    <name evidence="3" type="ORF">MNEG_3525</name>
</gene>
<dbReference type="OrthoDB" id="528242at2759"/>
<evidence type="ECO:0000256" key="1">
    <source>
        <dbReference type="SAM" id="MobiDB-lite"/>
    </source>
</evidence>
<dbReference type="RefSeq" id="XP_013903456.1">
    <property type="nucleotide sequence ID" value="XM_014048002.1"/>
</dbReference>
<reference evidence="3 4" key="1">
    <citation type="journal article" date="2013" name="BMC Genomics">
        <title>Reconstruction of the lipid metabolism for the microalga Monoraphidium neglectum from its genome sequence reveals characteristics suitable for biofuel production.</title>
        <authorList>
            <person name="Bogen C."/>
            <person name="Al-Dilaimi A."/>
            <person name="Albersmeier A."/>
            <person name="Wichmann J."/>
            <person name="Grundmann M."/>
            <person name="Rupp O."/>
            <person name="Lauersen K.J."/>
            <person name="Blifernez-Klassen O."/>
            <person name="Kalinowski J."/>
            <person name="Goesmann A."/>
            <person name="Mussgnug J.H."/>
            <person name="Kruse O."/>
        </authorList>
    </citation>
    <scope>NUCLEOTIDE SEQUENCE [LARGE SCALE GENOMIC DNA]</scope>
    <source>
        <strain evidence="3 4">SAG 48.87</strain>
    </source>
</reference>
<feature type="compositionally biased region" description="Basic residues" evidence="1">
    <location>
        <begin position="480"/>
        <end position="498"/>
    </location>
</feature>
<evidence type="ECO:0000313" key="4">
    <source>
        <dbReference type="Proteomes" id="UP000054498"/>
    </source>
</evidence>
<sequence length="498" mass="55444">MRAQLSLALAVGLALTIAGASAKPVELSSSVILFYSSELYPHYGQPISQCELLLNRAKEGGAKSVNIVPTLYWYDPASQKLQTGVCNAEAWAENQVVDHYCDKWEWDSPCEAFSWDKVSRWETGMKDCIKKAHDMFDTVLISPHLDDGTKTMHWRNMLWFDPLKKDKNGFNYFDIMLSPILKAVKASYTQAGKTFIFGAEGEMGGTVFYAPESYLKIFRTIREEYKGPATLKTALMFNHAYLPGVINRGDDVYGAIPEGKFWKKDGGWGPLLPFDQWPEHERLSKALPAIRRLLKSVDVLGVSCYARTSADPQPVELESCAVKYDAELSAMGFDLKAWTNLPGKSFIYNEFALGGGISECGNTPATTREEAGRFSWLGGTSTFTKSIDPWKVNTIQQYNRDWYQAAFKLLKNGGINYKLSGVFLWNVVSWDVQGIHPASSSGEGTFKDEVISQQIREYNAWVAANPNAGKILVASVKPQGKPHGKPNGKHTGRKVLQA</sequence>
<dbReference type="KEGG" id="mng:MNEG_3525"/>
<dbReference type="GeneID" id="25736403"/>
<evidence type="ECO:0008006" key="5">
    <source>
        <dbReference type="Google" id="ProtNLM"/>
    </source>
</evidence>
<keyword evidence="4" id="KW-1185">Reference proteome</keyword>
<name>A0A0D2MV90_9CHLO</name>
<keyword evidence="2" id="KW-0732">Signal</keyword>
<dbReference type="AlphaFoldDB" id="A0A0D2MV90"/>
<dbReference type="Proteomes" id="UP000054498">
    <property type="component" value="Unassembled WGS sequence"/>
</dbReference>
<protein>
    <recommendedName>
        <fullName evidence="5">Glycoside hydrolase family 5 domain-containing protein</fullName>
    </recommendedName>
</protein>
<feature type="region of interest" description="Disordered" evidence="1">
    <location>
        <begin position="477"/>
        <end position="498"/>
    </location>
</feature>
<dbReference type="EMBL" id="KK100665">
    <property type="protein sequence ID" value="KIZ04437.1"/>
    <property type="molecule type" value="Genomic_DNA"/>
</dbReference>
<evidence type="ECO:0000313" key="3">
    <source>
        <dbReference type="EMBL" id="KIZ04437.1"/>
    </source>
</evidence>
<feature type="chain" id="PRO_5002247265" description="Glycoside hydrolase family 5 domain-containing protein" evidence="2">
    <location>
        <begin position="23"/>
        <end position="498"/>
    </location>
</feature>
<feature type="signal peptide" evidence="2">
    <location>
        <begin position="1"/>
        <end position="22"/>
    </location>
</feature>
<organism evidence="3 4">
    <name type="scientific">Monoraphidium neglectum</name>
    <dbReference type="NCBI Taxonomy" id="145388"/>
    <lineage>
        <taxon>Eukaryota</taxon>
        <taxon>Viridiplantae</taxon>
        <taxon>Chlorophyta</taxon>
        <taxon>core chlorophytes</taxon>
        <taxon>Chlorophyceae</taxon>
        <taxon>CS clade</taxon>
        <taxon>Sphaeropleales</taxon>
        <taxon>Selenastraceae</taxon>
        <taxon>Monoraphidium</taxon>
    </lineage>
</organism>